<dbReference type="EMBL" id="VEVQ02000009">
    <property type="protein sequence ID" value="NHN26841.1"/>
    <property type="molecule type" value="Genomic_DNA"/>
</dbReference>
<reference evidence="2 3" key="3">
    <citation type="submission" date="2020-02" db="EMBL/GenBank/DDBJ databases">
        <title>Flavobacterium profundi sp. nov., isolated from a deep-sea seamount.</title>
        <authorList>
            <person name="Zhang D.-C."/>
        </authorList>
    </citation>
    <scope>NUCLEOTIDE SEQUENCE [LARGE SCALE GENOMIC DNA]</scope>
    <source>
        <strain evidence="2 3">EC11</strain>
    </source>
</reference>
<keyword evidence="3" id="KW-1185">Reference proteome</keyword>
<protein>
    <submittedName>
        <fullName evidence="2">Uncharacterized protein</fullName>
    </submittedName>
</protein>
<sequence length="399" mass="43243">MKKKYLSMVSLLFCSLMLGQVGINTTSPSAMLDIKSTDYSNPSPKDGLLIPRVNNLSQINPSMDQDGMLIYLSNNLIKNSRVYPKGFFYWDNSNTDWIPVSSDEWKSGTNQNGEPLIYSKQADASGTKIVVTDTGKFGIGTDDPVERFEFRGPGDNDFQITSANTNPPNVILYNTGGTLDNPTLLNPDQEIGALVYKTNNGNGMQEVGGIHYFIDGAPTSSSLPTKLVINTTKVDNVSDSSSFTIRANGNVGVGMLDPSAKLNLPASDGSLNSAPLKFTVGTNLVTPEEGAMEYDGNNLYFTNQDDVREILMKGIVINQNLDFPSIGNLLSQELEIAVNGLSQNSTCSCSPLGSIESGLTWSCYVTDNNTIRIRLLNASILGAIDPVSRNWKVTVFNLD</sequence>
<feature type="chain" id="PRO_5046639026" evidence="1">
    <location>
        <begin position="20"/>
        <end position="399"/>
    </location>
</feature>
<feature type="signal peptide" evidence="1">
    <location>
        <begin position="1"/>
        <end position="19"/>
    </location>
</feature>
<gene>
    <name evidence="2" type="ORF">FIA58_014240</name>
</gene>
<evidence type="ECO:0000256" key="1">
    <source>
        <dbReference type="SAM" id="SignalP"/>
    </source>
</evidence>
<reference evidence="3" key="1">
    <citation type="submission" date="2019-05" db="EMBL/GenBank/DDBJ databases">
        <title>Flavobacterium profundi sp. nov., isolated from a deep-sea seamount.</title>
        <authorList>
            <person name="Zhang D.-C."/>
        </authorList>
    </citation>
    <scope>NUCLEOTIDE SEQUENCE [LARGE SCALE GENOMIC DNA]</scope>
    <source>
        <strain evidence="3">EC11</strain>
    </source>
</reference>
<evidence type="ECO:0000313" key="3">
    <source>
        <dbReference type="Proteomes" id="UP000817854"/>
    </source>
</evidence>
<dbReference type="RefSeq" id="WP_140963156.1">
    <property type="nucleotide sequence ID" value="NZ_VEVQ02000009.1"/>
</dbReference>
<organism evidence="2 3">
    <name type="scientific">Flavobacterium jejuense</name>
    <dbReference type="NCBI Taxonomy" id="1544455"/>
    <lineage>
        <taxon>Bacteria</taxon>
        <taxon>Pseudomonadati</taxon>
        <taxon>Bacteroidota</taxon>
        <taxon>Flavobacteriia</taxon>
        <taxon>Flavobacteriales</taxon>
        <taxon>Flavobacteriaceae</taxon>
        <taxon>Flavobacterium</taxon>
    </lineage>
</organism>
<dbReference type="Proteomes" id="UP000817854">
    <property type="component" value="Unassembled WGS sequence"/>
</dbReference>
<keyword evidence="1" id="KW-0732">Signal</keyword>
<comment type="caution">
    <text evidence="2">The sequence shown here is derived from an EMBL/GenBank/DDBJ whole genome shotgun (WGS) entry which is preliminary data.</text>
</comment>
<evidence type="ECO:0000313" key="2">
    <source>
        <dbReference type="EMBL" id="NHN26841.1"/>
    </source>
</evidence>
<name>A0ABX0ITI3_9FLAO</name>
<accession>A0ABX0ITI3</accession>
<proteinExistence type="predicted"/>
<reference evidence="2 3" key="2">
    <citation type="submission" date="2019-05" db="EMBL/GenBank/DDBJ databases">
        <authorList>
            <person name="Lianzixin W."/>
        </authorList>
    </citation>
    <scope>NUCLEOTIDE SEQUENCE [LARGE SCALE GENOMIC DNA]</scope>
    <source>
        <strain evidence="2 3">EC11</strain>
    </source>
</reference>